<sequence length="112" mass="12350">MLKTQQGVPTTISNYQLEPEADKELWKLYTDGTSSKEGSDAGLNVQNPKGEEITYSIQQRGKVKALLASLRLAKEVGAKQLASLIDSLLITNHVNGTYEAKDLRLQKYLDAV</sequence>
<proteinExistence type="predicted"/>
<organism evidence="1 2">
    <name type="scientific">Lactuca sativa</name>
    <name type="common">Garden lettuce</name>
    <dbReference type="NCBI Taxonomy" id="4236"/>
    <lineage>
        <taxon>Eukaryota</taxon>
        <taxon>Viridiplantae</taxon>
        <taxon>Streptophyta</taxon>
        <taxon>Embryophyta</taxon>
        <taxon>Tracheophyta</taxon>
        <taxon>Spermatophyta</taxon>
        <taxon>Magnoliopsida</taxon>
        <taxon>eudicotyledons</taxon>
        <taxon>Gunneridae</taxon>
        <taxon>Pentapetalae</taxon>
        <taxon>asterids</taxon>
        <taxon>campanulids</taxon>
        <taxon>Asterales</taxon>
        <taxon>Asteraceae</taxon>
        <taxon>Cichorioideae</taxon>
        <taxon>Cichorieae</taxon>
        <taxon>Lactucinae</taxon>
        <taxon>Lactuca</taxon>
    </lineage>
</organism>
<dbReference type="InterPro" id="IPR012337">
    <property type="entry name" value="RNaseH-like_sf"/>
</dbReference>
<name>A0A9R1W3G6_LACSA</name>
<gene>
    <name evidence="1" type="ORF">LSAT_V11C300104620</name>
</gene>
<evidence type="ECO:0008006" key="3">
    <source>
        <dbReference type="Google" id="ProtNLM"/>
    </source>
</evidence>
<dbReference type="PANTHER" id="PTHR48475">
    <property type="entry name" value="RIBONUCLEASE H"/>
    <property type="match status" value="1"/>
</dbReference>
<dbReference type="Proteomes" id="UP000235145">
    <property type="component" value="Unassembled WGS sequence"/>
</dbReference>
<keyword evidence="2" id="KW-1185">Reference proteome</keyword>
<dbReference type="EMBL" id="NBSK02000003">
    <property type="protein sequence ID" value="KAJ0215520.1"/>
    <property type="molecule type" value="Genomic_DNA"/>
</dbReference>
<evidence type="ECO:0000313" key="1">
    <source>
        <dbReference type="EMBL" id="KAJ0215520.1"/>
    </source>
</evidence>
<dbReference type="PANTHER" id="PTHR48475:SF2">
    <property type="entry name" value="RIBONUCLEASE H"/>
    <property type="match status" value="1"/>
</dbReference>
<dbReference type="AlphaFoldDB" id="A0A9R1W3G6"/>
<dbReference type="Gene3D" id="3.30.420.10">
    <property type="entry name" value="Ribonuclease H-like superfamily/Ribonuclease H"/>
    <property type="match status" value="1"/>
</dbReference>
<accession>A0A9R1W3G6</accession>
<protein>
    <recommendedName>
        <fullName evidence="3">RNase H type-1 domain-containing protein</fullName>
    </recommendedName>
</protein>
<evidence type="ECO:0000313" key="2">
    <source>
        <dbReference type="Proteomes" id="UP000235145"/>
    </source>
</evidence>
<dbReference type="GO" id="GO:0003676">
    <property type="term" value="F:nucleic acid binding"/>
    <property type="evidence" value="ECO:0007669"/>
    <property type="project" value="InterPro"/>
</dbReference>
<reference evidence="1 2" key="1">
    <citation type="journal article" date="2017" name="Nat. Commun.">
        <title>Genome assembly with in vitro proximity ligation data and whole-genome triplication in lettuce.</title>
        <authorList>
            <person name="Reyes-Chin-Wo S."/>
            <person name="Wang Z."/>
            <person name="Yang X."/>
            <person name="Kozik A."/>
            <person name="Arikit S."/>
            <person name="Song C."/>
            <person name="Xia L."/>
            <person name="Froenicke L."/>
            <person name="Lavelle D.O."/>
            <person name="Truco M.J."/>
            <person name="Xia R."/>
            <person name="Zhu S."/>
            <person name="Xu C."/>
            <person name="Xu H."/>
            <person name="Xu X."/>
            <person name="Cox K."/>
            <person name="Korf I."/>
            <person name="Meyers B.C."/>
            <person name="Michelmore R.W."/>
        </authorList>
    </citation>
    <scope>NUCLEOTIDE SEQUENCE [LARGE SCALE GENOMIC DNA]</scope>
    <source>
        <strain evidence="2">cv. Salinas</strain>
        <tissue evidence="1">Seedlings</tissue>
    </source>
</reference>
<comment type="caution">
    <text evidence="1">The sequence shown here is derived from an EMBL/GenBank/DDBJ whole genome shotgun (WGS) entry which is preliminary data.</text>
</comment>
<dbReference type="InterPro" id="IPR036397">
    <property type="entry name" value="RNaseH_sf"/>
</dbReference>
<dbReference type="SUPFAM" id="SSF53098">
    <property type="entry name" value="Ribonuclease H-like"/>
    <property type="match status" value="1"/>
</dbReference>